<evidence type="ECO:0000256" key="1">
    <source>
        <dbReference type="ARBA" id="ARBA00022801"/>
    </source>
</evidence>
<organism evidence="2 3">
    <name type="scientific">Candidatus Weimeria bifida</name>
    <dbReference type="NCBI Taxonomy" id="2599074"/>
    <lineage>
        <taxon>Bacteria</taxon>
        <taxon>Bacillati</taxon>
        <taxon>Bacillota</taxon>
        <taxon>Clostridia</taxon>
        <taxon>Lachnospirales</taxon>
        <taxon>Lachnospiraceae</taxon>
        <taxon>Candidatus Weimeria</taxon>
    </lineage>
</organism>
<protein>
    <submittedName>
        <fullName evidence="2">HAD family hydrolase</fullName>
    </submittedName>
</protein>
<dbReference type="SUPFAM" id="SSF56784">
    <property type="entry name" value="HAD-like"/>
    <property type="match status" value="1"/>
</dbReference>
<dbReference type="InterPro" id="IPR023214">
    <property type="entry name" value="HAD_sf"/>
</dbReference>
<comment type="caution">
    <text evidence="2">The sequence shown here is derived from an EMBL/GenBank/DDBJ whole genome shotgun (WGS) entry which is preliminary data.</text>
</comment>
<dbReference type="PANTHER" id="PTHR43316">
    <property type="entry name" value="HYDROLASE, HALOACID DELAHOGENASE-RELATED"/>
    <property type="match status" value="1"/>
</dbReference>
<evidence type="ECO:0000313" key="3">
    <source>
        <dbReference type="Proteomes" id="UP000460257"/>
    </source>
</evidence>
<dbReference type="Gene3D" id="1.10.150.520">
    <property type="match status" value="1"/>
</dbReference>
<reference evidence="2" key="1">
    <citation type="journal article" date="2020" name="Appl. Environ. Microbiol.">
        <title>Medium-Chain Fatty Acid Synthesis by 'Candidatus Weimeria bifida' gen. nov., sp. nov., and 'Candidatus Pseudoramibacter fermentans' sp. nov.</title>
        <authorList>
            <person name="Scarborough M.J."/>
            <person name="Myers K.S."/>
            <person name="Donohue T.J."/>
            <person name="Noguera D.R."/>
        </authorList>
    </citation>
    <scope>NUCLEOTIDE SEQUENCE</scope>
    <source>
        <strain evidence="2">LCO1.1</strain>
    </source>
</reference>
<dbReference type="Gene3D" id="3.40.50.1000">
    <property type="entry name" value="HAD superfamily/HAD-like"/>
    <property type="match status" value="1"/>
</dbReference>
<dbReference type="GO" id="GO:0016787">
    <property type="term" value="F:hydrolase activity"/>
    <property type="evidence" value="ECO:0007669"/>
    <property type="project" value="UniProtKB-KW"/>
</dbReference>
<evidence type="ECO:0000313" key="2">
    <source>
        <dbReference type="EMBL" id="MQN02334.1"/>
    </source>
</evidence>
<sequence>MKHYKNYIFDLYGTLVDIETNEKSPSLWKKMAELYSVYGADYRPAELRRAYTSIVKEEESILGKEEDTAYPEIKLEKVFVRLYKEADHTHESIYSLNDDQLPAFSQFIANAFRVISRKRLAAYPNTEKVLKTLKERGCGVYLLSNAQYVFTMPEIEKTGLLSYFDGMFISSEHRVRKPEPEFMRELLDEYGLDKDQCVMVGNDYDSDIGIAASVGMDSIFINTFELSKDEKNKRLLAMRSRVGCTDYEPVLTVDDIGGIV</sequence>
<keyword evidence="3" id="KW-1185">Reference proteome</keyword>
<dbReference type="InterPro" id="IPR036412">
    <property type="entry name" value="HAD-like_sf"/>
</dbReference>
<accession>A0A6N7J1A2</accession>
<dbReference type="InterPro" id="IPR051540">
    <property type="entry name" value="S-2-haloacid_dehalogenase"/>
</dbReference>
<dbReference type="EMBL" id="VOGC01000009">
    <property type="protein sequence ID" value="MQN02334.1"/>
    <property type="molecule type" value="Genomic_DNA"/>
</dbReference>
<name>A0A6N7J1A2_9FIRM</name>
<proteinExistence type="predicted"/>
<dbReference type="PRINTS" id="PR00413">
    <property type="entry name" value="HADHALOGNASE"/>
</dbReference>
<dbReference type="SFLD" id="SFLDG01129">
    <property type="entry name" value="C1.5:_HAD__Beta-PGM__Phosphata"/>
    <property type="match status" value="1"/>
</dbReference>
<dbReference type="NCBIfam" id="TIGR01509">
    <property type="entry name" value="HAD-SF-IA-v3"/>
    <property type="match status" value="1"/>
</dbReference>
<dbReference type="InterPro" id="IPR006439">
    <property type="entry name" value="HAD-SF_hydro_IA"/>
</dbReference>
<dbReference type="SFLD" id="SFLDS00003">
    <property type="entry name" value="Haloacid_Dehalogenase"/>
    <property type="match status" value="1"/>
</dbReference>
<dbReference type="PANTHER" id="PTHR43316:SF3">
    <property type="entry name" value="HALOACID DEHALOGENASE, TYPE II (AFU_ORTHOLOGUE AFUA_2G07750)-RELATED"/>
    <property type="match status" value="1"/>
</dbReference>
<dbReference type="AlphaFoldDB" id="A0A6N7J1A2"/>
<gene>
    <name evidence="2" type="ORF">FRC54_10710</name>
</gene>
<dbReference type="Pfam" id="PF00702">
    <property type="entry name" value="Hydrolase"/>
    <property type="match status" value="1"/>
</dbReference>
<dbReference type="Proteomes" id="UP000460257">
    <property type="component" value="Unassembled WGS sequence"/>
</dbReference>
<keyword evidence="1 2" id="KW-0378">Hydrolase</keyword>